<protein>
    <submittedName>
        <fullName evidence="2">Uncharacterized protein</fullName>
    </submittedName>
</protein>
<organism evidence="2 3">
    <name type="scientific">Austropuccinia psidii MF-1</name>
    <dbReference type="NCBI Taxonomy" id="1389203"/>
    <lineage>
        <taxon>Eukaryota</taxon>
        <taxon>Fungi</taxon>
        <taxon>Dikarya</taxon>
        <taxon>Basidiomycota</taxon>
        <taxon>Pucciniomycotina</taxon>
        <taxon>Pucciniomycetes</taxon>
        <taxon>Pucciniales</taxon>
        <taxon>Sphaerophragmiaceae</taxon>
        <taxon>Austropuccinia</taxon>
    </lineage>
</organism>
<proteinExistence type="predicted"/>
<dbReference type="EMBL" id="AVOT02071515">
    <property type="protein sequence ID" value="MBW0561796.1"/>
    <property type="molecule type" value="Genomic_DNA"/>
</dbReference>
<feature type="compositionally biased region" description="Polar residues" evidence="1">
    <location>
        <begin position="67"/>
        <end position="79"/>
    </location>
</feature>
<comment type="caution">
    <text evidence="2">The sequence shown here is derived from an EMBL/GenBank/DDBJ whole genome shotgun (WGS) entry which is preliminary data.</text>
</comment>
<name>A0A9Q3JH87_9BASI</name>
<sequence>MKHSGKPPKKKRACELNQATIETQYKSANLSLIVGINGHDQGNHDVNELGTVKQPFSRSCGTPGRISRQSSAIDFTSHR</sequence>
<evidence type="ECO:0000313" key="3">
    <source>
        <dbReference type="Proteomes" id="UP000765509"/>
    </source>
</evidence>
<keyword evidence="3" id="KW-1185">Reference proteome</keyword>
<dbReference type="AlphaFoldDB" id="A0A9Q3JH87"/>
<evidence type="ECO:0000256" key="1">
    <source>
        <dbReference type="SAM" id="MobiDB-lite"/>
    </source>
</evidence>
<accession>A0A9Q3JH87</accession>
<feature type="region of interest" description="Disordered" evidence="1">
    <location>
        <begin position="55"/>
        <end position="79"/>
    </location>
</feature>
<feature type="non-terminal residue" evidence="2">
    <location>
        <position position="1"/>
    </location>
</feature>
<reference evidence="2" key="1">
    <citation type="submission" date="2021-03" db="EMBL/GenBank/DDBJ databases">
        <title>Draft genome sequence of rust myrtle Austropuccinia psidii MF-1, a brazilian biotype.</title>
        <authorList>
            <person name="Quecine M.C."/>
            <person name="Pachon D.M.R."/>
            <person name="Bonatelli M.L."/>
            <person name="Correr F.H."/>
            <person name="Franceschini L.M."/>
            <person name="Leite T.F."/>
            <person name="Margarido G.R.A."/>
            <person name="Almeida C.A."/>
            <person name="Ferrarezi J.A."/>
            <person name="Labate C.A."/>
        </authorList>
    </citation>
    <scope>NUCLEOTIDE SEQUENCE</scope>
    <source>
        <strain evidence="2">MF-1</strain>
    </source>
</reference>
<gene>
    <name evidence="2" type="ORF">O181_101511</name>
</gene>
<evidence type="ECO:0000313" key="2">
    <source>
        <dbReference type="EMBL" id="MBW0561796.1"/>
    </source>
</evidence>
<dbReference type="Proteomes" id="UP000765509">
    <property type="component" value="Unassembled WGS sequence"/>
</dbReference>